<dbReference type="SUPFAM" id="SSF56719">
    <property type="entry name" value="Type II DNA topoisomerase"/>
    <property type="match status" value="1"/>
</dbReference>
<dbReference type="Gene3D" id="2.120.10.90">
    <property type="entry name" value="DNA gyrase/topoisomerase IV, subunit A, C-terminal"/>
    <property type="match status" value="1"/>
</dbReference>
<dbReference type="EMBL" id="LNQE01001038">
    <property type="protein sequence ID" value="KUG21629.1"/>
    <property type="molecule type" value="Genomic_DNA"/>
</dbReference>
<evidence type="ECO:0000256" key="9">
    <source>
        <dbReference type="ARBA" id="ARBA00023235"/>
    </source>
</evidence>
<dbReference type="InterPro" id="IPR013757">
    <property type="entry name" value="Topo_IIA_A_a_sf"/>
</dbReference>
<dbReference type="FunFam" id="2.120.10.90:FF:000004">
    <property type="entry name" value="DNA gyrase subunit A"/>
    <property type="match status" value="1"/>
</dbReference>
<comment type="similarity">
    <text evidence="2">Belongs to the type II topoisomerase GyrA/ParC subunit family.</text>
</comment>
<dbReference type="CDD" id="cd00187">
    <property type="entry name" value="TOP4c"/>
    <property type="match status" value="1"/>
</dbReference>
<dbReference type="GO" id="GO:0009330">
    <property type="term" value="C:DNA topoisomerase type II (double strand cut, ATP-hydrolyzing) complex"/>
    <property type="evidence" value="ECO:0007669"/>
    <property type="project" value="TreeGrafter"/>
</dbReference>
<evidence type="ECO:0000259" key="11">
    <source>
        <dbReference type="PROSITE" id="PS52040"/>
    </source>
</evidence>
<dbReference type="Gene3D" id="3.30.1360.40">
    <property type="match status" value="1"/>
</dbReference>
<dbReference type="NCBIfam" id="NF004043">
    <property type="entry name" value="PRK05560.1"/>
    <property type="match status" value="1"/>
</dbReference>
<sequence>MDRDIHHKQTMVNIEDEMKKSYMDYAMSVIIGRAIPDVRDGLKPVHRRILYAMYEMGNRYNKPYKKSARIVGDIMGKYHPHGDAAIYDTLVRMAQDFSLRYMLVDGQGNFGSIDGDPPAAMRYTESRLARISDEVLADLEKETVDYVPNYDESLTEPSLLATRIPLLLLNGTSGIAVGMATNIPPHNLKEIINGTIACIKNPDITIEQLMRHIPGPDFPTAGFINGREGILAAYKTGRGIIRIRARAFIEKNGRTDKETIVVTELPYQVNKAMLIEKIAELVRDKKISGISDLRDESDRDGIRVVIELKRDENSAIILNQLYKFTQMEVSLGVIMLAISENRPQVFNLKEVLEKFISFRRDVVIRRTKFDLARAQERAHILEGYIIALNNIDAIIKVIKASKTPAEAAVQLCAKFGLSEIQAKAILEMRLQRLTGLERAKIDEEYAEVTKLIAHLQAILDDPQKVLQVIIDELNEIKGKYGDERRTEIVASSEDINIEDMIVEEDVVVTISHAGYIKRNAVSLYRSQHRGGRGKMGMGTKEEDFVEKIFIASTHNYLLVFTSAGKVHWLKVYQIPQAGRAAKGKAMINLVNLAPGESVRATLPVKEFVDDKFIVMVTKKGTIKKTELTAYANPRSGGIIAISIDEGDELVEVQLTMGKQDVFIATRQGMAIRFNEDDVRDMGRTARGVRGISLDEGDEVIGMDIPAQNTFILTVSENGFGKCTPVDEYRVQSRGGKGTINLKTVEKVGNVSGVLQVIGEDNVMLISNAGKVIRLKVQEIPVNHRVTQGVKLIDLEPEEQLVGVARTTSEAEGKDDGNGDDEVDGASEDNGTAEE</sequence>
<dbReference type="NCBIfam" id="TIGR01063">
    <property type="entry name" value="gyrA"/>
    <property type="match status" value="1"/>
</dbReference>
<evidence type="ECO:0000256" key="6">
    <source>
        <dbReference type="ARBA" id="ARBA00022840"/>
    </source>
</evidence>
<dbReference type="InterPro" id="IPR035516">
    <property type="entry name" value="Gyrase/topoIV_suA_C"/>
</dbReference>
<dbReference type="GO" id="GO:0003918">
    <property type="term" value="F:DNA topoisomerase type II (double strand cut, ATP-hydrolyzing) activity"/>
    <property type="evidence" value="ECO:0007669"/>
    <property type="project" value="UniProtKB-EC"/>
</dbReference>
<dbReference type="FunFam" id="1.10.268.10:FF:000001">
    <property type="entry name" value="DNA gyrase subunit A"/>
    <property type="match status" value="1"/>
</dbReference>
<dbReference type="GO" id="GO:0005694">
    <property type="term" value="C:chromosome"/>
    <property type="evidence" value="ECO:0007669"/>
    <property type="project" value="InterPro"/>
</dbReference>
<dbReference type="GO" id="GO:0003677">
    <property type="term" value="F:DNA binding"/>
    <property type="evidence" value="ECO:0007669"/>
    <property type="project" value="UniProtKB-KW"/>
</dbReference>
<dbReference type="Gene3D" id="1.10.268.10">
    <property type="entry name" value="Topoisomerase, domain 3"/>
    <property type="match status" value="1"/>
</dbReference>
<evidence type="ECO:0000256" key="1">
    <source>
        <dbReference type="ARBA" id="ARBA00000185"/>
    </source>
</evidence>
<dbReference type="PANTHER" id="PTHR43493">
    <property type="entry name" value="DNA GYRASE/TOPOISOMERASE SUBUNIT A"/>
    <property type="match status" value="1"/>
</dbReference>
<dbReference type="PANTHER" id="PTHR43493:SF5">
    <property type="entry name" value="DNA GYRASE SUBUNIT A, CHLOROPLASTIC_MITOCHONDRIAL"/>
    <property type="match status" value="1"/>
</dbReference>
<dbReference type="PROSITE" id="PS52040">
    <property type="entry name" value="TOPO_IIA"/>
    <property type="match status" value="1"/>
</dbReference>
<gene>
    <name evidence="12" type="ORF">ASZ90_008613</name>
</gene>
<organism evidence="12">
    <name type="scientific">hydrocarbon metagenome</name>
    <dbReference type="NCBI Taxonomy" id="938273"/>
    <lineage>
        <taxon>unclassified sequences</taxon>
        <taxon>metagenomes</taxon>
        <taxon>ecological metagenomes</taxon>
    </lineage>
</organism>
<evidence type="ECO:0000313" key="12">
    <source>
        <dbReference type="EMBL" id="KUG21629.1"/>
    </source>
</evidence>
<protein>
    <recommendedName>
        <fullName evidence="3">DNA topoisomerase (ATP-hydrolyzing)</fullName>
        <ecNumber evidence="3">5.6.2.2</ecNumber>
    </recommendedName>
</protein>
<dbReference type="InterPro" id="IPR013758">
    <property type="entry name" value="Topo_IIA_A/C_ab"/>
</dbReference>
<keyword evidence="5" id="KW-0547">Nucleotide-binding</keyword>
<keyword evidence="8" id="KW-0238">DNA-binding</keyword>
<dbReference type="Pfam" id="PF00521">
    <property type="entry name" value="DNA_topoisoIV"/>
    <property type="match status" value="1"/>
</dbReference>
<keyword evidence="7" id="KW-0799">Topoisomerase</keyword>
<dbReference type="EC" id="5.6.2.2" evidence="3"/>
<dbReference type="AlphaFoldDB" id="A0A0W8FL38"/>
<dbReference type="InterPro" id="IPR013760">
    <property type="entry name" value="Topo_IIA-like_dom_sf"/>
</dbReference>
<keyword evidence="9 12" id="KW-0413">Isomerase</keyword>
<dbReference type="InterPro" id="IPR006691">
    <property type="entry name" value="GyrA/parC_rep"/>
</dbReference>
<evidence type="ECO:0000256" key="5">
    <source>
        <dbReference type="ARBA" id="ARBA00022741"/>
    </source>
</evidence>
<evidence type="ECO:0000256" key="2">
    <source>
        <dbReference type="ARBA" id="ARBA00008263"/>
    </source>
</evidence>
<evidence type="ECO:0000256" key="10">
    <source>
        <dbReference type="SAM" id="MobiDB-lite"/>
    </source>
</evidence>
<dbReference type="SUPFAM" id="SSF101904">
    <property type="entry name" value="GyrA/ParC C-terminal domain-like"/>
    <property type="match status" value="1"/>
</dbReference>
<feature type="region of interest" description="Disordered" evidence="10">
    <location>
        <begin position="802"/>
        <end position="834"/>
    </location>
</feature>
<dbReference type="Pfam" id="PF03989">
    <property type="entry name" value="DNA_gyraseA_C"/>
    <property type="match status" value="6"/>
</dbReference>
<feature type="compositionally biased region" description="Acidic residues" evidence="10">
    <location>
        <begin position="817"/>
        <end position="834"/>
    </location>
</feature>
<proteinExistence type="inferred from homology"/>
<dbReference type="InterPro" id="IPR050220">
    <property type="entry name" value="Type_II_DNA_Topoisomerases"/>
</dbReference>
<dbReference type="GO" id="GO:0005737">
    <property type="term" value="C:cytoplasm"/>
    <property type="evidence" value="ECO:0007669"/>
    <property type="project" value="TreeGrafter"/>
</dbReference>
<dbReference type="NCBIfam" id="NF004044">
    <property type="entry name" value="PRK05561.1"/>
    <property type="match status" value="1"/>
</dbReference>
<dbReference type="GO" id="GO:0005524">
    <property type="term" value="F:ATP binding"/>
    <property type="evidence" value="ECO:0007669"/>
    <property type="project" value="UniProtKB-KW"/>
</dbReference>
<dbReference type="GO" id="GO:0006265">
    <property type="term" value="P:DNA topological change"/>
    <property type="evidence" value="ECO:0007669"/>
    <property type="project" value="InterPro"/>
</dbReference>
<evidence type="ECO:0000256" key="3">
    <source>
        <dbReference type="ARBA" id="ARBA00012895"/>
    </source>
</evidence>
<dbReference type="SMART" id="SM00434">
    <property type="entry name" value="TOP4c"/>
    <property type="match status" value="1"/>
</dbReference>
<evidence type="ECO:0000256" key="7">
    <source>
        <dbReference type="ARBA" id="ARBA00023029"/>
    </source>
</evidence>
<comment type="caution">
    <text evidence="12">The sequence shown here is derived from an EMBL/GenBank/DDBJ whole genome shotgun (WGS) entry which is preliminary data.</text>
</comment>
<dbReference type="FunFam" id="3.90.199.10:FF:000001">
    <property type="entry name" value="DNA gyrase subunit A"/>
    <property type="match status" value="1"/>
</dbReference>
<comment type="catalytic activity">
    <reaction evidence="1">
        <text>ATP-dependent breakage, passage and rejoining of double-stranded DNA.</text>
        <dbReference type="EC" id="5.6.2.2"/>
    </reaction>
</comment>
<dbReference type="InterPro" id="IPR002205">
    <property type="entry name" value="Topo_IIA_dom_A"/>
</dbReference>
<keyword evidence="6" id="KW-0067">ATP-binding</keyword>
<evidence type="ECO:0000256" key="8">
    <source>
        <dbReference type="ARBA" id="ARBA00023125"/>
    </source>
</evidence>
<dbReference type="Gene3D" id="3.90.199.10">
    <property type="entry name" value="Topoisomerase II, domain 5"/>
    <property type="match status" value="1"/>
</dbReference>
<dbReference type="HAMAP" id="MF_01897">
    <property type="entry name" value="GyrA"/>
    <property type="match status" value="1"/>
</dbReference>
<keyword evidence="4" id="KW-0963">Cytoplasm</keyword>
<accession>A0A0W8FL38</accession>
<dbReference type="InterPro" id="IPR005743">
    <property type="entry name" value="GyrA"/>
</dbReference>
<evidence type="ECO:0000256" key="4">
    <source>
        <dbReference type="ARBA" id="ARBA00022490"/>
    </source>
</evidence>
<reference evidence="12" key="1">
    <citation type="journal article" date="2015" name="Proc. Natl. Acad. Sci. U.S.A.">
        <title>Networks of energetic and metabolic interactions define dynamics in microbial communities.</title>
        <authorList>
            <person name="Embree M."/>
            <person name="Liu J.K."/>
            <person name="Al-Bassam M.M."/>
            <person name="Zengler K."/>
        </authorList>
    </citation>
    <scope>NUCLEOTIDE SEQUENCE</scope>
</reference>
<dbReference type="FunFam" id="3.30.1360.40:FF:000002">
    <property type="entry name" value="DNA gyrase subunit A"/>
    <property type="match status" value="1"/>
</dbReference>
<name>A0A0W8FL38_9ZZZZ</name>
<feature type="domain" description="Topo IIA-type catalytic" evidence="11">
    <location>
        <begin position="35"/>
        <end position="500"/>
    </location>
</feature>